<dbReference type="Proteomes" id="UP000885826">
    <property type="component" value="Unassembled WGS sequence"/>
</dbReference>
<evidence type="ECO:0000256" key="3">
    <source>
        <dbReference type="ARBA" id="ARBA00022490"/>
    </source>
</evidence>
<comment type="caution">
    <text evidence="13">The sequence shown here is derived from an EMBL/GenBank/DDBJ whole genome shotgun (WGS) entry which is preliminary data.</text>
</comment>
<comment type="catalytic activity">
    <reaction evidence="9 10">
        <text>uridine(1498) in 16S rRNA + S-adenosyl-L-methionine = N(3)-methyluridine(1498) in 16S rRNA + S-adenosyl-L-homocysteine + H(+)</text>
        <dbReference type="Rhea" id="RHEA:42920"/>
        <dbReference type="Rhea" id="RHEA-COMP:10283"/>
        <dbReference type="Rhea" id="RHEA-COMP:10284"/>
        <dbReference type="ChEBI" id="CHEBI:15378"/>
        <dbReference type="ChEBI" id="CHEBI:57856"/>
        <dbReference type="ChEBI" id="CHEBI:59789"/>
        <dbReference type="ChEBI" id="CHEBI:65315"/>
        <dbReference type="ChEBI" id="CHEBI:74502"/>
        <dbReference type="EC" id="2.1.1.193"/>
    </reaction>
</comment>
<gene>
    <name evidence="13" type="ORF">ENI34_01895</name>
</gene>
<keyword evidence="4 10" id="KW-0698">rRNA processing</keyword>
<feature type="domain" description="Ribosomal RNA small subunit methyltransferase E methyltransferase" evidence="11">
    <location>
        <begin position="84"/>
        <end position="232"/>
    </location>
</feature>
<evidence type="ECO:0000256" key="6">
    <source>
        <dbReference type="ARBA" id="ARBA00022679"/>
    </source>
</evidence>
<evidence type="ECO:0000256" key="9">
    <source>
        <dbReference type="ARBA" id="ARBA00047944"/>
    </source>
</evidence>
<comment type="subcellular location">
    <subcellularLocation>
        <location evidence="1 10">Cytoplasm</location>
    </subcellularLocation>
</comment>
<dbReference type="GO" id="GO:0070475">
    <property type="term" value="P:rRNA base methylation"/>
    <property type="evidence" value="ECO:0007669"/>
    <property type="project" value="TreeGrafter"/>
</dbReference>
<evidence type="ECO:0000259" key="11">
    <source>
        <dbReference type="Pfam" id="PF04452"/>
    </source>
</evidence>
<dbReference type="EC" id="2.1.1.193" evidence="10"/>
<dbReference type="SUPFAM" id="SSF75217">
    <property type="entry name" value="alpha/beta knot"/>
    <property type="match status" value="1"/>
</dbReference>
<dbReference type="SUPFAM" id="SSF88697">
    <property type="entry name" value="PUA domain-like"/>
    <property type="match status" value="1"/>
</dbReference>
<dbReference type="NCBIfam" id="TIGR00046">
    <property type="entry name" value="RsmE family RNA methyltransferase"/>
    <property type="match status" value="1"/>
</dbReference>
<dbReference type="InterPro" id="IPR029028">
    <property type="entry name" value="Alpha/beta_knot_MTases"/>
</dbReference>
<evidence type="ECO:0000256" key="7">
    <source>
        <dbReference type="ARBA" id="ARBA00022691"/>
    </source>
</evidence>
<dbReference type="InterPro" id="IPR046887">
    <property type="entry name" value="RsmE_PUA-like"/>
</dbReference>
<evidence type="ECO:0000313" key="14">
    <source>
        <dbReference type="Proteomes" id="UP000885826"/>
    </source>
</evidence>
<dbReference type="PIRSF" id="PIRSF015601">
    <property type="entry name" value="MTase_slr0722"/>
    <property type="match status" value="1"/>
</dbReference>
<accession>A0A9C9EL10</accession>
<keyword evidence="6 10" id="KW-0808">Transferase</keyword>
<dbReference type="InterPro" id="IPR006700">
    <property type="entry name" value="RsmE"/>
</dbReference>
<comment type="similarity">
    <text evidence="2 10">Belongs to the RNA methyltransferase RsmE family.</text>
</comment>
<dbReference type="AlphaFoldDB" id="A0A9C9EL10"/>
<dbReference type="GO" id="GO:0005737">
    <property type="term" value="C:cytoplasm"/>
    <property type="evidence" value="ECO:0007669"/>
    <property type="project" value="UniProtKB-SubCell"/>
</dbReference>
<comment type="function">
    <text evidence="8 10">Specifically methylates the N3 position of the uracil ring of uridine 1498 (m3U1498) in 16S rRNA. Acts on the fully assembled 30S ribosomal subunit.</text>
</comment>
<evidence type="ECO:0000256" key="1">
    <source>
        <dbReference type="ARBA" id="ARBA00004496"/>
    </source>
</evidence>
<keyword evidence="3 10" id="KW-0963">Cytoplasm</keyword>
<dbReference type="Pfam" id="PF04452">
    <property type="entry name" value="Methyltrans_RNA"/>
    <property type="match status" value="1"/>
</dbReference>
<dbReference type="PANTHER" id="PTHR30027">
    <property type="entry name" value="RIBOSOMAL RNA SMALL SUBUNIT METHYLTRANSFERASE E"/>
    <property type="match status" value="1"/>
</dbReference>
<dbReference type="Gene3D" id="2.40.240.20">
    <property type="entry name" value="Hypothetical PUA domain-like, domain 1"/>
    <property type="match status" value="1"/>
</dbReference>
<evidence type="ECO:0000256" key="5">
    <source>
        <dbReference type="ARBA" id="ARBA00022603"/>
    </source>
</evidence>
<dbReference type="GO" id="GO:0070042">
    <property type="term" value="F:rRNA (uridine-N3-)-methyltransferase activity"/>
    <property type="evidence" value="ECO:0007669"/>
    <property type="project" value="TreeGrafter"/>
</dbReference>
<evidence type="ECO:0000256" key="8">
    <source>
        <dbReference type="ARBA" id="ARBA00025699"/>
    </source>
</evidence>
<dbReference type="Gene3D" id="3.40.1280.10">
    <property type="match status" value="1"/>
</dbReference>
<keyword evidence="7 10" id="KW-0949">S-adenosyl-L-methionine</keyword>
<name>A0A9C9EL10_UNCW3</name>
<evidence type="ECO:0000256" key="4">
    <source>
        <dbReference type="ARBA" id="ARBA00022552"/>
    </source>
</evidence>
<evidence type="ECO:0000256" key="2">
    <source>
        <dbReference type="ARBA" id="ARBA00005528"/>
    </source>
</evidence>
<evidence type="ECO:0000313" key="13">
    <source>
        <dbReference type="EMBL" id="HEC77880.1"/>
    </source>
</evidence>
<evidence type="ECO:0000256" key="10">
    <source>
        <dbReference type="PIRNR" id="PIRNR015601"/>
    </source>
</evidence>
<dbReference type="PANTHER" id="PTHR30027:SF3">
    <property type="entry name" value="16S RRNA (URACIL(1498)-N(3))-METHYLTRANSFERASE"/>
    <property type="match status" value="1"/>
</dbReference>
<keyword evidence="5 10" id="KW-0489">Methyltransferase</keyword>
<feature type="domain" description="Ribosomal RNA small subunit methyltransferase E PUA-like" evidence="12">
    <location>
        <begin position="27"/>
        <end position="74"/>
    </location>
</feature>
<dbReference type="InterPro" id="IPR015947">
    <property type="entry name" value="PUA-like_sf"/>
</dbReference>
<dbReference type="Pfam" id="PF20260">
    <property type="entry name" value="PUA_4"/>
    <property type="match status" value="1"/>
</dbReference>
<dbReference type="EMBL" id="DRIG01000023">
    <property type="protein sequence ID" value="HEC77880.1"/>
    <property type="molecule type" value="Genomic_DNA"/>
</dbReference>
<proteinExistence type="inferred from homology"/>
<protein>
    <recommendedName>
        <fullName evidence="10">Ribosomal RNA small subunit methyltransferase E</fullName>
        <ecNumber evidence="10">2.1.1.193</ecNumber>
    </recommendedName>
</protein>
<dbReference type="InterPro" id="IPR029026">
    <property type="entry name" value="tRNA_m1G_MTases_N"/>
</dbReference>
<organism evidence="13 14">
    <name type="scientific">candidate division WOR-3 bacterium</name>
    <dbReference type="NCBI Taxonomy" id="2052148"/>
    <lineage>
        <taxon>Bacteria</taxon>
        <taxon>Bacteria division WOR-3</taxon>
    </lineage>
</organism>
<reference evidence="13" key="1">
    <citation type="journal article" date="2020" name="mSystems">
        <title>Genome- and Community-Level Interaction Insights into Carbon Utilization and Element Cycling Functions of Hydrothermarchaeota in Hydrothermal Sediment.</title>
        <authorList>
            <person name="Zhou Z."/>
            <person name="Liu Y."/>
            <person name="Xu W."/>
            <person name="Pan J."/>
            <person name="Luo Z.H."/>
            <person name="Li M."/>
        </authorList>
    </citation>
    <scope>NUCLEOTIDE SEQUENCE</scope>
    <source>
        <strain evidence="13">HyVt-388</strain>
    </source>
</reference>
<sequence>MKEETADWIHNLFFSPPEKISSRQIILSGDTVHHLKNVLRKKIGDVVFVTDGQGNRYKAEIVDIERSKIITEILETKYMPQKGSLNLGLAFVPLKGTRNEFIIEKGTELGVRIFFPFISRFSVVRRLSQKKIERFEKIARGAMLQSRQYHLPHIVPCGGLDGLIEKFQDFAYVCVADMSGGDEIPLFLKSLLYIVGPEGGFTPDEITQFRNGGVGLLNLGENRLRSETAAIAGICKILAAYRQI</sequence>
<evidence type="ECO:0000259" key="12">
    <source>
        <dbReference type="Pfam" id="PF20260"/>
    </source>
</evidence>
<dbReference type="InterPro" id="IPR046886">
    <property type="entry name" value="RsmE_MTase_dom"/>
</dbReference>
<dbReference type="CDD" id="cd18084">
    <property type="entry name" value="RsmE-like"/>
    <property type="match status" value="1"/>
</dbReference>